<keyword evidence="6 10" id="KW-1133">Transmembrane helix</keyword>
<evidence type="ECO:0000256" key="2">
    <source>
        <dbReference type="ARBA" id="ARBA00004128"/>
    </source>
</evidence>
<dbReference type="PANTHER" id="PTHR12147">
    <property type="entry name" value="METALLOPEPTIDASE M28 FAMILY MEMBER"/>
    <property type="match status" value="1"/>
</dbReference>
<comment type="caution">
    <text evidence="12">The sequence shown here is derived from an EMBL/GenBank/DDBJ whole genome shotgun (WGS) entry which is preliminary data.</text>
</comment>
<dbReference type="SUPFAM" id="SSF53187">
    <property type="entry name" value="Zn-dependent exopeptidases"/>
    <property type="match status" value="1"/>
</dbReference>
<dbReference type="AlphaFoldDB" id="A0A7W8VFE3"/>
<feature type="transmembrane region" description="Helical" evidence="10">
    <location>
        <begin position="498"/>
        <end position="517"/>
    </location>
</feature>
<comment type="function">
    <text evidence="1">May be involved in vacuolar sorting and osmoregulation.</text>
</comment>
<protein>
    <recommendedName>
        <fullName evidence="4">Vacuolar membrane protease</fullName>
    </recommendedName>
    <alternativeName>
        <fullName evidence="8">FXNA-related family protease 1</fullName>
    </alternativeName>
</protein>
<feature type="transmembrane region" description="Helical" evidence="10">
    <location>
        <begin position="529"/>
        <end position="549"/>
    </location>
</feature>
<keyword evidence="10" id="KW-0812">Transmembrane</keyword>
<keyword evidence="5" id="KW-0926">Vacuole</keyword>
<feature type="transmembrane region" description="Helical" evidence="10">
    <location>
        <begin position="445"/>
        <end position="463"/>
    </location>
</feature>
<proteinExistence type="inferred from homology"/>
<feature type="transmembrane region" description="Helical" evidence="10">
    <location>
        <begin position="469"/>
        <end position="486"/>
    </location>
</feature>
<feature type="transmembrane region" description="Helical" evidence="10">
    <location>
        <begin position="339"/>
        <end position="358"/>
    </location>
</feature>
<evidence type="ECO:0000256" key="9">
    <source>
        <dbReference type="SAM" id="MobiDB-lite"/>
    </source>
</evidence>
<dbReference type="InterPro" id="IPR007484">
    <property type="entry name" value="Peptidase_M28"/>
</dbReference>
<dbReference type="Gene3D" id="3.40.630.10">
    <property type="entry name" value="Zn peptidases"/>
    <property type="match status" value="1"/>
</dbReference>
<dbReference type="EMBL" id="JACHDB010000001">
    <property type="protein sequence ID" value="MBB5434033.1"/>
    <property type="molecule type" value="Genomic_DNA"/>
</dbReference>
<evidence type="ECO:0000256" key="1">
    <source>
        <dbReference type="ARBA" id="ARBA00003273"/>
    </source>
</evidence>
<evidence type="ECO:0000256" key="6">
    <source>
        <dbReference type="ARBA" id="ARBA00022989"/>
    </source>
</evidence>
<evidence type="ECO:0000256" key="7">
    <source>
        <dbReference type="ARBA" id="ARBA00023180"/>
    </source>
</evidence>
<dbReference type="Proteomes" id="UP000572635">
    <property type="component" value="Unassembled WGS sequence"/>
</dbReference>
<evidence type="ECO:0000313" key="12">
    <source>
        <dbReference type="EMBL" id="MBB5434033.1"/>
    </source>
</evidence>
<gene>
    <name evidence="12" type="ORF">HDA36_004117</name>
</gene>
<feature type="region of interest" description="Disordered" evidence="9">
    <location>
        <begin position="626"/>
        <end position="647"/>
    </location>
</feature>
<feature type="transmembrane region" description="Helical" evidence="10">
    <location>
        <begin position="415"/>
        <end position="433"/>
    </location>
</feature>
<sequence length="780" mass="79852">MSTPDTGAGPRSLPAGWAAAIGLLAVLALSLLTVADLAPPAPAPATAPAGEFSAERAQRHIEQIARAPHPMGSEEHTRVREYLVAELRDLGLEPEVQEAVGVSPEEFGGAASVGRVHNVSAVIEGTDPTGRIVLAAHYDSVPSGPGAADDGAGVAAILEAARALQAGGPPENDVVLLLTDGEERGLLGADAFIDDHPLAEDGGTVLNHEARGSSGAVTMFRTTEEGSELVRTFGAAAPYPVADSASATLFGLLPNDTDFTVFSAGGLTGMDFAFIGDSANYHGVLDSPENVDPGSLQQMGANTVALTRALGGQDLGAAGSGEELAYFNVPPNTLVGFPAWWALPLAGAALAAAVGAVARARRRAAVTLPGVLAGAGLGVLLIAAGAAAAMLYWQGLVAARPGFGLMETGTPYRPAWFQGALLLVAAALAATWYAVSRRWIGPHGLALDALLVLALAGAAVAGAAPEASMPLVLPALGAALAGLLVPPSGGTDTPWRPAAAALGLAPAAVFLLAGAWLDFEAGLETGAYLAMLRALLGALLLLPLAGFLWPRRRAFLVPLVALAAAGAATAAGLAVNPLDRTQPVPAMLTYTLDADSGEARWAAPVRPGRPPGPLDAWTSRYVGEELGEDPTPSLGWPQARTGEAEAAPLDAPELDVRKDAEQDGRRTLDLAVSTVRGAEAVGLSIPEEAAEDVRMTVEGREIAPLPDRTGMLGFRFYAPPEDGTVEVRIETAAGGAPLPVRIADFDSLPSALEDLPGYTAPPDDRYLILSRVSVTREYEV</sequence>
<evidence type="ECO:0000256" key="5">
    <source>
        <dbReference type="ARBA" id="ARBA00022554"/>
    </source>
</evidence>
<keyword evidence="7" id="KW-0325">Glycoprotein</keyword>
<organism evidence="12 13">
    <name type="scientific">Nocardiopsis composta</name>
    <dbReference type="NCBI Taxonomy" id="157465"/>
    <lineage>
        <taxon>Bacteria</taxon>
        <taxon>Bacillati</taxon>
        <taxon>Actinomycetota</taxon>
        <taxon>Actinomycetes</taxon>
        <taxon>Streptosporangiales</taxon>
        <taxon>Nocardiopsidaceae</taxon>
        <taxon>Nocardiopsis</taxon>
    </lineage>
</organism>
<feature type="transmembrane region" description="Helical" evidence="10">
    <location>
        <begin position="556"/>
        <end position="575"/>
    </location>
</feature>
<dbReference type="GO" id="GO:0006508">
    <property type="term" value="P:proteolysis"/>
    <property type="evidence" value="ECO:0007669"/>
    <property type="project" value="InterPro"/>
</dbReference>
<evidence type="ECO:0000256" key="10">
    <source>
        <dbReference type="SAM" id="Phobius"/>
    </source>
</evidence>
<evidence type="ECO:0000256" key="4">
    <source>
        <dbReference type="ARBA" id="ARBA00017435"/>
    </source>
</evidence>
<dbReference type="PANTHER" id="PTHR12147:SF58">
    <property type="entry name" value="VACUOLAR MEMBRANE PROTEASE"/>
    <property type="match status" value="1"/>
</dbReference>
<dbReference type="Pfam" id="PF04389">
    <property type="entry name" value="Peptidase_M28"/>
    <property type="match status" value="1"/>
</dbReference>
<feature type="domain" description="Peptidase M28" evidence="11">
    <location>
        <begin position="118"/>
        <end position="305"/>
    </location>
</feature>
<keyword evidence="13" id="KW-1185">Reference proteome</keyword>
<dbReference type="GO" id="GO:0008235">
    <property type="term" value="F:metalloexopeptidase activity"/>
    <property type="evidence" value="ECO:0007669"/>
    <property type="project" value="InterPro"/>
</dbReference>
<accession>A0A7W8VFE3</accession>
<evidence type="ECO:0000313" key="13">
    <source>
        <dbReference type="Proteomes" id="UP000572635"/>
    </source>
</evidence>
<name>A0A7W8VFE3_9ACTN</name>
<keyword evidence="10" id="KW-0472">Membrane</keyword>
<dbReference type="RefSeq" id="WP_184394310.1">
    <property type="nucleotide sequence ID" value="NZ_BAAAJD010000124.1"/>
</dbReference>
<evidence type="ECO:0000256" key="8">
    <source>
        <dbReference type="ARBA" id="ARBA00031512"/>
    </source>
</evidence>
<reference evidence="12 13" key="1">
    <citation type="submission" date="2020-08" db="EMBL/GenBank/DDBJ databases">
        <title>Sequencing the genomes of 1000 actinobacteria strains.</title>
        <authorList>
            <person name="Klenk H.-P."/>
        </authorList>
    </citation>
    <scope>NUCLEOTIDE SEQUENCE [LARGE SCALE GENOMIC DNA]</scope>
    <source>
        <strain evidence="12 13">DSM 44551</strain>
    </source>
</reference>
<evidence type="ECO:0000256" key="3">
    <source>
        <dbReference type="ARBA" id="ARBA00010918"/>
    </source>
</evidence>
<comment type="subcellular location">
    <subcellularLocation>
        <location evidence="2">Vacuole membrane</location>
        <topology evidence="2">Multi-pass membrane protein</topology>
    </subcellularLocation>
</comment>
<evidence type="ECO:0000259" key="11">
    <source>
        <dbReference type="Pfam" id="PF04389"/>
    </source>
</evidence>
<feature type="transmembrane region" description="Helical" evidence="10">
    <location>
        <begin position="370"/>
        <end position="395"/>
    </location>
</feature>
<dbReference type="GO" id="GO:0005774">
    <property type="term" value="C:vacuolar membrane"/>
    <property type="evidence" value="ECO:0007669"/>
    <property type="project" value="UniProtKB-SubCell"/>
</dbReference>
<dbReference type="InterPro" id="IPR045175">
    <property type="entry name" value="M28_fam"/>
</dbReference>
<comment type="similarity">
    <text evidence="3">Belongs to the peptidase M28 family.</text>
</comment>